<evidence type="ECO:0000256" key="1">
    <source>
        <dbReference type="ARBA" id="ARBA00022448"/>
    </source>
</evidence>
<dbReference type="PANTHER" id="PTHR12226:SF2">
    <property type="entry name" value="MANNOSE-P-DOLICHOL UTILIZATION DEFECT 1 PROTEIN"/>
    <property type="match status" value="1"/>
</dbReference>
<keyword evidence="5" id="KW-1185">Reference proteome</keyword>
<comment type="caution">
    <text evidence="4">The sequence shown here is derived from an EMBL/GenBank/DDBJ whole genome shotgun (WGS) entry which is preliminary data.</text>
</comment>
<evidence type="ECO:0000256" key="2">
    <source>
        <dbReference type="ARBA" id="ARBA00022737"/>
    </source>
</evidence>
<evidence type="ECO:0000313" key="5">
    <source>
        <dbReference type="Proteomes" id="UP001153069"/>
    </source>
</evidence>
<gene>
    <name evidence="4" type="ORF">SEMRO_217_G089920.1</name>
</gene>
<keyword evidence="1" id="KW-0813">Transport</keyword>
<evidence type="ECO:0000313" key="4">
    <source>
        <dbReference type="EMBL" id="CAB9505067.1"/>
    </source>
</evidence>
<keyword evidence="2" id="KW-0677">Repeat</keyword>
<keyword evidence="3" id="KW-0472">Membrane</keyword>
<dbReference type="OrthoDB" id="271506at2759"/>
<organism evidence="4 5">
    <name type="scientific">Seminavis robusta</name>
    <dbReference type="NCBI Taxonomy" id="568900"/>
    <lineage>
        <taxon>Eukaryota</taxon>
        <taxon>Sar</taxon>
        <taxon>Stramenopiles</taxon>
        <taxon>Ochrophyta</taxon>
        <taxon>Bacillariophyta</taxon>
        <taxon>Bacillariophyceae</taxon>
        <taxon>Bacillariophycidae</taxon>
        <taxon>Naviculales</taxon>
        <taxon>Naviculaceae</taxon>
        <taxon>Seminavis</taxon>
    </lineage>
</organism>
<reference evidence="4" key="1">
    <citation type="submission" date="2020-06" db="EMBL/GenBank/DDBJ databases">
        <authorList>
            <consortium name="Plant Systems Biology data submission"/>
        </authorList>
    </citation>
    <scope>NUCLEOTIDE SEQUENCE</scope>
    <source>
        <strain evidence="4">D6</strain>
    </source>
</reference>
<feature type="transmembrane region" description="Helical" evidence="3">
    <location>
        <begin position="116"/>
        <end position="132"/>
    </location>
</feature>
<feature type="transmembrane region" description="Helical" evidence="3">
    <location>
        <begin position="144"/>
        <end position="162"/>
    </location>
</feature>
<accession>A0A9N8DL49</accession>
<dbReference type="InterPro" id="IPR016817">
    <property type="entry name" value="MannP-dilichol_defect-1"/>
</dbReference>
<name>A0A9N8DL49_9STRA</name>
<dbReference type="Proteomes" id="UP001153069">
    <property type="component" value="Unassembled WGS sequence"/>
</dbReference>
<evidence type="ECO:0000256" key="3">
    <source>
        <dbReference type="SAM" id="Phobius"/>
    </source>
</evidence>
<protein>
    <submittedName>
        <fullName evidence="4">Mannose-P-dolichol utilization defect 1 protein homolog</fullName>
    </submittedName>
</protein>
<feature type="transmembrane region" description="Helical" evidence="3">
    <location>
        <begin position="41"/>
        <end position="65"/>
    </location>
</feature>
<dbReference type="EMBL" id="CAICTM010000216">
    <property type="protein sequence ID" value="CAB9505067.1"/>
    <property type="molecule type" value="Genomic_DNA"/>
</dbReference>
<keyword evidence="3" id="KW-0812">Transmembrane</keyword>
<dbReference type="AlphaFoldDB" id="A0A9N8DL49"/>
<keyword evidence="3" id="KW-1133">Transmembrane helix</keyword>
<proteinExistence type="predicted"/>
<dbReference type="PANTHER" id="PTHR12226">
    <property type="entry name" value="MANNOSE-P-DOLICHOL UTILIZATION DEFECT 1 LEC35 -RELATED"/>
    <property type="match status" value="1"/>
</dbReference>
<dbReference type="Gene3D" id="1.20.1280.290">
    <property type="match status" value="1"/>
</dbReference>
<feature type="transmembrane region" description="Helical" evidence="3">
    <location>
        <begin position="223"/>
        <end position="245"/>
    </location>
</feature>
<sequence length="265" mass="28872">MKLEDIPLVLPLAEWVWGADPTDSVSPTVCLDLVPYGLGTFFSGGCFSVLFAKALGVSIILGACLNKAPVMVNMWNSQSGAGFSRLSMYMETVVYANGAAYGMLELHPFTAYGENMALWLQNLILIGMIWKFTDNPLVPLQEKIMAAAGCFVYYGFVISIPVDLRYLLQASNGVILMVSRGAQVFETYKAQHTGAQSIVTNSLNLAGGLARIFTTMKETGDMAVLFGFAVSVALNSAMFVQYFLYQANTEKFLADLQAQKKAKTE</sequence>